<feature type="compositionally biased region" description="Basic and acidic residues" evidence="6">
    <location>
        <begin position="736"/>
        <end position="747"/>
    </location>
</feature>
<feature type="transmembrane region" description="Helical" evidence="7">
    <location>
        <begin position="1025"/>
        <end position="1047"/>
    </location>
</feature>
<dbReference type="Pfam" id="PF12796">
    <property type="entry name" value="Ank_2"/>
    <property type="match status" value="1"/>
</dbReference>
<evidence type="ECO:0000256" key="1">
    <source>
        <dbReference type="ARBA" id="ARBA00004141"/>
    </source>
</evidence>
<dbReference type="InterPro" id="IPR005821">
    <property type="entry name" value="Ion_trans_dom"/>
</dbReference>
<dbReference type="EMBL" id="CAXLJL010000079">
    <property type="protein sequence ID" value="CAL5131058.1"/>
    <property type="molecule type" value="Genomic_DNA"/>
</dbReference>
<dbReference type="Proteomes" id="UP001497525">
    <property type="component" value="Unassembled WGS sequence"/>
</dbReference>
<keyword evidence="3 7" id="KW-1133">Transmembrane helix</keyword>
<dbReference type="PANTHER" id="PTHR13800:SF12">
    <property type="entry name" value="TRANSIENT RECEPTOR POTENTIAL CATION CHANNEL SUBFAMILY M MEMBER-LIKE 2"/>
    <property type="match status" value="1"/>
</dbReference>
<evidence type="ECO:0000259" key="9">
    <source>
        <dbReference type="Pfam" id="PF25508"/>
    </source>
</evidence>
<dbReference type="GO" id="GO:0099604">
    <property type="term" value="F:ligand-gated calcium channel activity"/>
    <property type="evidence" value="ECO:0007669"/>
    <property type="project" value="TreeGrafter"/>
</dbReference>
<feature type="compositionally biased region" description="Polar residues" evidence="6">
    <location>
        <begin position="1604"/>
        <end position="1613"/>
    </location>
</feature>
<dbReference type="InterPro" id="IPR002110">
    <property type="entry name" value="Ankyrin_rpt"/>
</dbReference>
<dbReference type="SUPFAM" id="SSF48403">
    <property type="entry name" value="Ankyrin repeat"/>
    <property type="match status" value="1"/>
</dbReference>
<evidence type="ECO:0000256" key="2">
    <source>
        <dbReference type="ARBA" id="ARBA00022692"/>
    </source>
</evidence>
<dbReference type="Gene3D" id="1.25.40.20">
    <property type="entry name" value="Ankyrin repeat-containing domain"/>
    <property type="match status" value="1"/>
</dbReference>
<evidence type="ECO:0000256" key="6">
    <source>
        <dbReference type="SAM" id="MobiDB-lite"/>
    </source>
</evidence>
<reference evidence="10" key="1">
    <citation type="submission" date="2024-06" db="EMBL/GenBank/DDBJ databases">
        <authorList>
            <person name="Liu X."/>
            <person name="Lenzi L."/>
            <person name="Haldenby T S."/>
            <person name="Uol C."/>
        </authorList>
    </citation>
    <scope>NUCLEOTIDE SEQUENCE</scope>
</reference>
<dbReference type="InterPro" id="IPR057366">
    <property type="entry name" value="TRPM-like"/>
</dbReference>
<dbReference type="PROSITE" id="PS50088">
    <property type="entry name" value="ANK_REPEAT"/>
    <property type="match status" value="1"/>
</dbReference>
<feature type="transmembrane region" description="Helical" evidence="7">
    <location>
        <begin position="859"/>
        <end position="882"/>
    </location>
</feature>
<feature type="compositionally biased region" description="Basic and acidic residues" evidence="6">
    <location>
        <begin position="1591"/>
        <end position="1603"/>
    </location>
</feature>
<feature type="transmembrane region" description="Helical" evidence="7">
    <location>
        <begin position="822"/>
        <end position="839"/>
    </location>
</feature>
<evidence type="ECO:0000256" key="7">
    <source>
        <dbReference type="SAM" id="Phobius"/>
    </source>
</evidence>
<keyword evidence="4 7" id="KW-0472">Membrane</keyword>
<name>A0AAV2T3P6_CALDB</name>
<accession>A0AAV2T3P6</accession>
<dbReference type="SMART" id="SM00248">
    <property type="entry name" value="ANK"/>
    <property type="match status" value="4"/>
</dbReference>
<feature type="repeat" description="ANK" evidence="5">
    <location>
        <begin position="111"/>
        <end position="143"/>
    </location>
</feature>
<evidence type="ECO:0000313" key="11">
    <source>
        <dbReference type="Proteomes" id="UP001497525"/>
    </source>
</evidence>
<keyword evidence="2 7" id="KW-0812">Transmembrane</keyword>
<evidence type="ECO:0000256" key="4">
    <source>
        <dbReference type="ARBA" id="ARBA00023136"/>
    </source>
</evidence>
<dbReference type="PROSITE" id="PS50297">
    <property type="entry name" value="ANK_REP_REGION"/>
    <property type="match status" value="1"/>
</dbReference>
<evidence type="ECO:0000313" key="10">
    <source>
        <dbReference type="EMBL" id="CAL5131058.1"/>
    </source>
</evidence>
<comment type="subcellular location">
    <subcellularLocation>
        <location evidence="1">Membrane</location>
        <topology evidence="1">Multi-pass membrane protein</topology>
    </subcellularLocation>
</comment>
<evidence type="ECO:0000256" key="3">
    <source>
        <dbReference type="ARBA" id="ARBA00022989"/>
    </source>
</evidence>
<feature type="region of interest" description="Disordered" evidence="6">
    <location>
        <begin position="736"/>
        <end position="757"/>
    </location>
</feature>
<dbReference type="Pfam" id="PF25508">
    <property type="entry name" value="TRPM2"/>
    <property type="match status" value="1"/>
</dbReference>
<feature type="domain" description="TRPM-like" evidence="9">
    <location>
        <begin position="454"/>
        <end position="686"/>
    </location>
</feature>
<sequence>MSERVHLWTPVQPSSADVMTNRSKQLEKLFECVEADSVENLRPLLTDSIEYELRSYDLLAHSSTQLICANPPPSIRGPTLVHLAVWFSSHAILRFFIENEPKRKLDATTMEGLTPLHLAAAVGDFVAVDMLLAHCSSVIQLDDYGSTPLHYAINTDLRITVLLCGHSLTYVNMTDKLGRTPIDLAVEFNDQDCARFLSMFSQSDQTRLIRDEGVRDNAFSILSKGRHPAVPPVNRDEPESQGALDSRLTNYIFVDTEDKPCDQLTMEFRRKLEKYLQTWSGDESNGEFLVTNRTDIQICGILSGGEESILMAVHGAITEGTPFIVLRNTGGLADILGECIQDTEVGEKIQRKRAVSEGSREMRGFRLSPANIRQIASAHWDFIDKPEIVVVMIQEILENSHMLSICDVEEDELDYYMVLLLLIGSSRCGEEAEELNYSKLDIAIALNRSDVAQELFQDNLKWDNVRLGTYMTSLLLQGNVPFVKLFVEKGFNLSQYLDQETLEMLYTKSVHSSKASRKSLRGVIRRLAKLPKTISLVLVGKVLSLFMGSHYRSNYLKSRRSHKKHSVQNTEIQNPATDLFIWALLTERRDIADYMWSQTQEPLGAALVAAALLRSFGNHVQSLVDRDEMFEYANSFEEKATGLLNECFFEDPATTAEALVRERTLFGRKSCLVLAADGRSMSFISHRCSEECIKQVWYGALDPQSGTPARIAALLIGIFLPFLIPFSLKFNLAPEQKDDNEKSDGSRSAKQSVDQARDSDAVERNLFARVNWKASRKEYWRKIYAFYRAPFVRFAYTTMSLITFICFFTFVLLFSVERQKSGYCWTNLILLFWVFTYLVENIRQGVIYGLSFRAHMKKFWKALELCAIFFYVLGASMDLIRIAEFQEASMSVNLKDIVETTLIRMGDIFYGISLFLFFYRLLEAFTVDFRIGSMVIMIQTMVINDLMPFLALFVVSLFSFSILQWTVLYKSTASESHVKNLETMYLALKRAYFQIFGEYELSGFSEPPGQCLDGENNCVDGAAQWISPVLLAMFVILTQVLLLNLLIAQFATTYGRIETASVGYWSLQRYQVICEFAERSPIPPPLIICWHIYLLIKYILRNSRRSNGDELHFHPFRKSYANQTSRERQLSNWEKLRFWDYQRYVLQGRERKNKKTKSVNVRTTVVARSAGPMGNEVTKSLRTLENATSEHLREIIDKANRIEAVEKKVDEVLKMLNKLHISFQQTDERTERQSLGRRISRLSDRVTNTYVPLTRTRPSISGESEQPNVSRPFIIASDSPDKNAYMVVHESMSHKIAMFVPPTADNTPSLFPSPTPWTPEAEKSNLRWRPSKFRIDGWTEDDDYGTAISNRRWNPMGTAYTAPSLQSPTDILSQPPKNPGGCTGVNGRGHLPSWGPNAAIIMVITREVRVRDNGKLWHTKFWYAAYRSQLGAQLPWFLVQHPRNCDGKRCAKKLIDTLFNSRILEERTTNRNAIAACREAEQYYKSARFNKVYSGFIDDSINTNNAWIEPTGINVHFEAEPEENSILLKLEWRSRHYNELTGRCDNEDAFKSPYPPMFITVLSGFPELTKVVSYRSSSGVLDRRFNARDSQNRTVKCSDEDRASTSSGQCSSR</sequence>
<dbReference type="InterPro" id="IPR036770">
    <property type="entry name" value="Ankyrin_rpt-contain_sf"/>
</dbReference>
<feature type="domain" description="Ion transport" evidence="8">
    <location>
        <begin position="799"/>
        <end position="1058"/>
    </location>
</feature>
<dbReference type="InterPro" id="IPR050927">
    <property type="entry name" value="TRPM"/>
</dbReference>
<gene>
    <name evidence="10" type="ORF">CDAUBV1_LOCUS3245</name>
</gene>
<evidence type="ECO:0000259" key="8">
    <source>
        <dbReference type="Pfam" id="PF00520"/>
    </source>
</evidence>
<comment type="caution">
    <text evidence="10">The sequence shown here is derived from an EMBL/GenBank/DDBJ whole genome shotgun (WGS) entry which is preliminary data.</text>
</comment>
<feature type="transmembrane region" description="Helical" evidence="7">
    <location>
        <begin position="942"/>
        <end position="963"/>
    </location>
</feature>
<feature type="region of interest" description="Disordered" evidence="6">
    <location>
        <begin position="1591"/>
        <end position="1613"/>
    </location>
</feature>
<feature type="transmembrane region" description="Helical" evidence="7">
    <location>
        <begin position="711"/>
        <end position="728"/>
    </location>
</feature>
<proteinExistence type="predicted"/>
<evidence type="ECO:0000256" key="5">
    <source>
        <dbReference type="PROSITE-ProRule" id="PRU00023"/>
    </source>
</evidence>
<dbReference type="Pfam" id="PF00520">
    <property type="entry name" value="Ion_trans"/>
    <property type="match status" value="1"/>
</dbReference>
<feature type="transmembrane region" description="Helical" evidence="7">
    <location>
        <begin position="791"/>
        <end position="816"/>
    </location>
</feature>
<feature type="transmembrane region" description="Helical" evidence="7">
    <location>
        <begin position="902"/>
        <end position="922"/>
    </location>
</feature>
<dbReference type="PANTHER" id="PTHR13800">
    <property type="entry name" value="TRANSIENT RECEPTOR POTENTIAL CATION CHANNEL, SUBFAMILY M, MEMBER 6"/>
    <property type="match status" value="1"/>
</dbReference>
<organism evidence="10 11">
    <name type="scientific">Calicophoron daubneyi</name>
    <name type="common">Rumen fluke</name>
    <name type="synonym">Paramphistomum daubneyi</name>
    <dbReference type="NCBI Taxonomy" id="300641"/>
    <lineage>
        <taxon>Eukaryota</taxon>
        <taxon>Metazoa</taxon>
        <taxon>Spiralia</taxon>
        <taxon>Lophotrochozoa</taxon>
        <taxon>Platyhelminthes</taxon>
        <taxon>Trematoda</taxon>
        <taxon>Digenea</taxon>
        <taxon>Plagiorchiida</taxon>
        <taxon>Pronocephalata</taxon>
        <taxon>Paramphistomoidea</taxon>
        <taxon>Paramphistomidae</taxon>
        <taxon>Calicophoron</taxon>
    </lineage>
</organism>
<keyword evidence="5" id="KW-0040">ANK repeat</keyword>
<protein>
    <submittedName>
        <fullName evidence="10">Uncharacterized protein</fullName>
    </submittedName>
</protein>
<dbReference type="GO" id="GO:0005886">
    <property type="term" value="C:plasma membrane"/>
    <property type="evidence" value="ECO:0007669"/>
    <property type="project" value="TreeGrafter"/>
</dbReference>